<dbReference type="EMBL" id="BLKM01000378">
    <property type="protein sequence ID" value="GFG32634.1"/>
    <property type="molecule type" value="Genomic_DNA"/>
</dbReference>
<evidence type="ECO:0000313" key="1">
    <source>
        <dbReference type="EMBL" id="GFG32634.1"/>
    </source>
</evidence>
<name>A0A6L2PJR3_COPFO</name>
<comment type="caution">
    <text evidence="1">The sequence shown here is derived from an EMBL/GenBank/DDBJ whole genome shotgun (WGS) entry which is preliminary data.</text>
</comment>
<accession>A0A6L2PJR3</accession>
<sequence>MKLKTANHCLFGIDPCAFVAYHHRWLTRQPRCYRSFPQGCVEDGAIETCTHFRQEGLFPQLQEDFDDFILQQDGVPPQLHREVQKFLNETYHGLGLGVLSKILTCLWKSGHPDPQTPHMRFFSSGDMSRASFCYYPFRATLRNRRNASWLPCQPSKAIRYKGSGMNGTRGLTCAM</sequence>
<gene>
    <name evidence="1" type="ORF">Cfor_04741</name>
</gene>
<protein>
    <submittedName>
        <fullName evidence="1">Uncharacterized protein</fullName>
    </submittedName>
</protein>
<dbReference type="InParanoid" id="A0A6L2PJR3"/>
<dbReference type="Proteomes" id="UP000502823">
    <property type="component" value="Unassembled WGS sequence"/>
</dbReference>
<evidence type="ECO:0000313" key="2">
    <source>
        <dbReference type="Proteomes" id="UP000502823"/>
    </source>
</evidence>
<organism evidence="1 2">
    <name type="scientific">Coptotermes formosanus</name>
    <name type="common">Formosan subterranean termite</name>
    <dbReference type="NCBI Taxonomy" id="36987"/>
    <lineage>
        <taxon>Eukaryota</taxon>
        <taxon>Metazoa</taxon>
        <taxon>Ecdysozoa</taxon>
        <taxon>Arthropoda</taxon>
        <taxon>Hexapoda</taxon>
        <taxon>Insecta</taxon>
        <taxon>Pterygota</taxon>
        <taxon>Neoptera</taxon>
        <taxon>Polyneoptera</taxon>
        <taxon>Dictyoptera</taxon>
        <taxon>Blattodea</taxon>
        <taxon>Blattoidea</taxon>
        <taxon>Termitoidae</taxon>
        <taxon>Rhinotermitidae</taxon>
        <taxon>Coptotermes</taxon>
    </lineage>
</organism>
<reference evidence="2" key="1">
    <citation type="submission" date="2020-01" db="EMBL/GenBank/DDBJ databases">
        <title>Draft genome sequence of the Termite Coptotermes fromosanus.</title>
        <authorList>
            <person name="Itakura S."/>
            <person name="Yosikawa Y."/>
            <person name="Umezawa K."/>
        </authorList>
    </citation>
    <scope>NUCLEOTIDE SEQUENCE [LARGE SCALE GENOMIC DNA]</scope>
</reference>
<proteinExistence type="predicted"/>
<dbReference type="AlphaFoldDB" id="A0A6L2PJR3"/>
<keyword evidence="2" id="KW-1185">Reference proteome</keyword>